<keyword evidence="1" id="KW-1133">Transmembrane helix</keyword>
<name>A0A3P6H4W3_BRAOL</name>
<sequence>MCRVPLAHSPFVGRVCPAGDDGAAKEVRDKWSCCLVTLFPPLVGWEFLGTTGQLSIIGLVSLYLTNSQIGRRLIKQRFLAFFRI</sequence>
<keyword evidence="1" id="KW-0812">Transmembrane</keyword>
<gene>
    <name evidence="2" type="ORF">BOLSC28T60334H</name>
    <name evidence="3" type="ORF">BOLSC28T60402H</name>
</gene>
<protein>
    <submittedName>
        <fullName evidence="3">Uncharacterized protein</fullName>
    </submittedName>
</protein>
<keyword evidence="1" id="KW-0472">Membrane</keyword>
<feature type="transmembrane region" description="Helical" evidence="1">
    <location>
        <begin position="47"/>
        <end position="65"/>
    </location>
</feature>
<accession>A0A3P6H4W3</accession>
<proteinExistence type="predicted"/>
<evidence type="ECO:0000313" key="3">
    <source>
        <dbReference type="EMBL" id="VDD65174.1"/>
    </source>
</evidence>
<reference evidence="3" key="1">
    <citation type="submission" date="2018-11" db="EMBL/GenBank/DDBJ databases">
        <authorList>
            <consortium name="Genoscope - CEA"/>
            <person name="William W."/>
        </authorList>
    </citation>
    <scope>NUCLEOTIDE SEQUENCE</scope>
</reference>
<dbReference type="AlphaFoldDB" id="A0A3P6H4W3"/>
<dbReference type="EMBL" id="LR031888">
    <property type="protein sequence ID" value="VDD65174.1"/>
    <property type="molecule type" value="Genomic_DNA"/>
</dbReference>
<evidence type="ECO:0000256" key="1">
    <source>
        <dbReference type="SAM" id="Phobius"/>
    </source>
</evidence>
<dbReference type="EMBL" id="LR031888">
    <property type="protein sequence ID" value="VDD65106.1"/>
    <property type="molecule type" value="Genomic_DNA"/>
</dbReference>
<evidence type="ECO:0000313" key="2">
    <source>
        <dbReference type="EMBL" id="VDD65106.1"/>
    </source>
</evidence>
<organism evidence="3">
    <name type="scientific">Brassica oleracea</name>
    <name type="common">Wild cabbage</name>
    <dbReference type="NCBI Taxonomy" id="3712"/>
    <lineage>
        <taxon>Eukaryota</taxon>
        <taxon>Viridiplantae</taxon>
        <taxon>Streptophyta</taxon>
        <taxon>Embryophyta</taxon>
        <taxon>Tracheophyta</taxon>
        <taxon>Spermatophyta</taxon>
        <taxon>Magnoliopsida</taxon>
        <taxon>eudicotyledons</taxon>
        <taxon>Gunneridae</taxon>
        <taxon>Pentapetalae</taxon>
        <taxon>rosids</taxon>
        <taxon>malvids</taxon>
        <taxon>Brassicales</taxon>
        <taxon>Brassicaceae</taxon>
        <taxon>Brassiceae</taxon>
        <taxon>Brassica</taxon>
    </lineage>
</organism>